<reference evidence="4 5" key="1">
    <citation type="journal article" date="2015" name="Genome Announc.">
        <title>Expanding the biotechnology potential of lactobacilli through comparative genomics of 213 strains and associated genera.</title>
        <authorList>
            <person name="Sun Z."/>
            <person name="Harris H.M."/>
            <person name="McCann A."/>
            <person name="Guo C."/>
            <person name="Argimon S."/>
            <person name="Zhang W."/>
            <person name="Yang X."/>
            <person name="Jeffery I.B."/>
            <person name="Cooney J.C."/>
            <person name="Kagawa T.F."/>
            <person name="Liu W."/>
            <person name="Song Y."/>
            <person name="Salvetti E."/>
            <person name="Wrobel A."/>
            <person name="Rasinkangas P."/>
            <person name="Parkhill J."/>
            <person name="Rea M.C."/>
            <person name="O'Sullivan O."/>
            <person name="Ritari J."/>
            <person name="Douillard F.P."/>
            <person name="Paul Ross R."/>
            <person name="Yang R."/>
            <person name="Briner A.E."/>
            <person name="Felis G.E."/>
            <person name="de Vos W.M."/>
            <person name="Barrangou R."/>
            <person name="Klaenhammer T.R."/>
            <person name="Caufield P.W."/>
            <person name="Cui Y."/>
            <person name="Zhang H."/>
            <person name="O'Toole P.W."/>
        </authorList>
    </citation>
    <scope>NUCLEOTIDE SEQUENCE [LARGE SCALE GENOMIC DNA]</scope>
    <source>
        <strain evidence="4 5">DSM 23037</strain>
    </source>
</reference>
<dbReference type="CDD" id="cd00093">
    <property type="entry name" value="HTH_XRE"/>
    <property type="match status" value="1"/>
</dbReference>
<keyword evidence="2" id="KW-0472">Membrane</keyword>
<dbReference type="InterPro" id="IPR010982">
    <property type="entry name" value="Lambda_DNA-bd_dom_sf"/>
</dbReference>
<evidence type="ECO:0000313" key="4">
    <source>
        <dbReference type="EMBL" id="KRN04716.1"/>
    </source>
</evidence>
<sequence>MDVADRLKTIRQQRKWSQEELAKKLYVTRQTISRWETGTREPTLSALKDIAEVYQISLEELLGGELVMKKKELNWFAILGLVIFNVAFLGTVGILVGLVLFSLYFIGTMSLISTIGLIQQLLFPSPNQTIDMAIKYPWSIALLPIIGVLLLVAAVYVTKFLMRYGYKYFKYSMSKSFYEVK</sequence>
<dbReference type="InterPro" id="IPR001387">
    <property type="entry name" value="Cro/C1-type_HTH"/>
</dbReference>
<dbReference type="Gene3D" id="1.10.260.40">
    <property type="entry name" value="lambda repressor-like DNA-binding domains"/>
    <property type="match status" value="1"/>
</dbReference>
<feature type="transmembrane region" description="Helical" evidence="2">
    <location>
        <begin position="136"/>
        <end position="157"/>
    </location>
</feature>
<protein>
    <recommendedName>
        <fullName evidence="3">HTH cro/C1-type domain-containing protein</fullName>
    </recommendedName>
</protein>
<dbReference type="PANTHER" id="PTHR46558">
    <property type="entry name" value="TRACRIPTIONAL REGULATORY PROTEIN-RELATED-RELATED"/>
    <property type="match status" value="1"/>
</dbReference>
<feature type="transmembrane region" description="Helical" evidence="2">
    <location>
        <begin position="75"/>
        <end position="98"/>
    </location>
</feature>
<keyword evidence="2" id="KW-1133">Transmembrane helix</keyword>
<dbReference type="SUPFAM" id="SSF47413">
    <property type="entry name" value="lambda repressor-like DNA-binding domains"/>
    <property type="match status" value="1"/>
</dbReference>
<dbReference type="GO" id="GO:0003677">
    <property type="term" value="F:DNA binding"/>
    <property type="evidence" value="ECO:0007669"/>
    <property type="project" value="UniProtKB-KW"/>
</dbReference>
<evidence type="ECO:0000313" key="5">
    <source>
        <dbReference type="Proteomes" id="UP000051378"/>
    </source>
</evidence>
<dbReference type="EMBL" id="AYZL01000006">
    <property type="protein sequence ID" value="KRN04716.1"/>
    <property type="molecule type" value="Genomic_DNA"/>
</dbReference>
<name>A0A0R2DVR9_9LACO</name>
<evidence type="ECO:0000256" key="2">
    <source>
        <dbReference type="SAM" id="Phobius"/>
    </source>
</evidence>
<dbReference type="Proteomes" id="UP000051378">
    <property type="component" value="Unassembled WGS sequence"/>
</dbReference>
<keyword evidence="1" id="KW-0238">DNA-binding</keyword>
<gene>
    <name evidence="4" type="ORF">FC86_GL001072</name>
</gene>
<keyword evidence="5" id="KW-1185">Reference proteome</keyword>
<dbReference type="RefSeq" id="WP_056974045.1">
    <property type="nucleotide sequence ID" value="NZ_AYZL01000006.1"/>
</dbReference>
<proteinExistence type="predicted"/>
<dbReference type="Pfam" id="PF01381">
    <property type="entry name" value="HTH_3"/>
    <property type="match status" value="1"/>
</dbReference>
<evidence type="ECO:0000256" key="1">
    <source>
        <dbReference type="ARBA" id="ARBA00023125"/>
    </source>
</evidence>
<dbReference type="PROSITE" id="PS50943">
    <property type="entry name" value="HTH_CROC1"/>
    <property type="match status" value="1"/>
</dbReference>
<keyword evidence="2" id="KW-0812">Transmembrane</keyword>
<evidence type="ECO:0000259" key="3">
    <source>
        <dbReference type="PROSITE" id="PS50943"/>
    </source>
</evidence>
<dbReference type="PANTHER" id="PTHR46558:SF4">
    <property type="entry name" value="DNA-BIDING PHAGE PROTEIN"/>
    <property type="match status" value="1"/>
</dbReference>
<organism evidence="4 5">
    <name type="scientific">Holzapfeliella floricola DSM 23037 = JCM 16512</name>
    <dbReference type="NCBI Taxonomy" id="1423744"/>
    <lineage>
        <taxon>Bacteria</taxon>
        <taxon>Bacillati</taxon>
        <taxon>Bacillota</taxon>
        <taxon>Bacilli</taxon>
        <taxon>Lactobacillales</taxon>
        <taxon>Lactobacillaceae</taxon>
        <taxon>Holzapfeliella</taxon>
    </lineage>
</organism>
<feature type="transmembrane region" description="Helical" evidence="2">
    <location>
        <begin position="104"/>
        <end position="124"/>
    </location>
</feature>
<feature type="domain" description="HTH cro/C1-type" evidence="3">
    <location>
        <begin position="7"/>
        <end position="61"/>
    </location>
</feature>
<dbReference type="OrthoDB" id="4427456at2"/>
<dbReference type="SMART" id="SM00530">
    <property type="entry name" value="HTH_XRE"/>
    <property type="match status" value="1"/>
</dbReference>
<dbReference type="AlphaFoldDB" id="A0A0R2DVR9"/>
<accession>A0A0R2DVR9</accession>
<dbReference type="STRING" id="1423744.FC86_GL001072"/>
<dbReference type="PATRIC" id="fig|1423744.4.peg.1100"/>
<comment type="caution">
    <text evidence="4">The sequence shown here is derived from an EMBL/GenBank/DDBJ whole genome shotgun (WGS) entry which is preliminary data.</text>
</comment>